<feature type="compositionally biased region" description="Polar residues" evidence="1">
    <location>
        <begin position="599"/>
        <end position="608"/>
    </location>
</feature>
<dbReference type="OrthoDB" id="5986954at2759"/>
<dbReference type="PANTHER" id="PTHR47331:SF4">
    <property type="entry name" value="PEPTIDASE S1 DOMAIN-CONTAINING PROTEIN"/>
    <property type="match status" value="1"/>
</dbReference>
<dbReference type="Proteomes" id="UP000007110">
    <property type="component" value="Unassembled WGS sequence"/>
</dbReference>
<dbReference type="InParanoid" id="A0A7M7T547"/>
<feature type="region of interest" description="Disordered" evidence="1">
    <location>
        <begin position="576"/>
        <end position="621"/>
    </location>
</feature>
<feature type="region of interest" description="Disordered" evidence="1">
    <location>
        <begin position="1"/>
        <end position="23"/>
    </location>
</feature>
<reference evidence="3" key="1">
    <citation type="submission" date="2015-02" db="EMBL/GenBank/DDBJ databases">
        <title>Genome sequencing for Strongylocentrotus purpuratus.</title>
        <authorList>
            <person name="Murali S."/>
            <person name="Liu Y."/>
            <person name="Vee V."/>
            <person name="English A."/>
            <person name="Wang M."/>
            <person name="Skinner E."/>
            <person name="Han Y."/>
            <person name="Muzny D.M."/>
            <person name="Worley K.C."/>
            <person name="Gibbs R.A."/>
        </authorList>
    </citation>
    <scope>NUCLEOTIDE SEQUENCE</scope>
</reference>
<organism evidence="2 3">
    <name type="scientific">Strongylocentrotus purpuratus</name>
    <name type="common">Purple sea urchin</name>
    <dbReference type="NCBI Taxonomy" id="7668"/>
    <lineage>
        <taxon>Eukaryota</taxon>
        <taxon>Metazoa</taxon>
        <taxon>Echinodermata</taxon>
        <taxon>Eleutherozoa</taxon>
        <taxon>Echinozoa</taxon>
        <taxon>Echinoidea</taxon>
        <taxon>Euechinoidea</taxon>
        <taxon>Echinacea</taxon>
        <taxon>Camarodonta</taxon>
        <taxon>Echinidea</taxon>
        <taxon>Strongylocentrotidae</taxon>
        <taxon>Strongylocentrotus</taxon>
    </lineage>
</organism>
<reference evidence="2" key="2">
    <citation type="submission" date="2021-01" db="UniProtKB">
        <authorList>
            <consortium name="EnsemblMetazoa"/>
        </authorList>
    </citation>
    <scope>IDENTIFICATION</scope>
</reference>
<dbReference type="KEGG" id="spu:105439261"/>
<name>A0A7M7T547_STRPU</name>
<evidence type="ECO:0000313" key="2">
    <source>
        <dbReference type="EnsemblMetazoa" id="XP_030854557"/>
    </source>
</evidence>
<sequence>MPLSEPVLRRETTTERNPTSKARSLAGVKFTKSDVEAGQYDAVIMKATRVASSRMYRESVRLELAVMEQQDRLDAVKVQMEERKIQQHDRLDALKAEQEHARRVRNEKRKLIQLKLSLLRKKSADKRNRLEREEESDSSEAVIKDVKLPKEQPGDSVHGLAVGTTTPILDRTSNQTGFETMAESMAHVQQNVLTQRLAVASQVPKLEIPVFSGVADGHRAKDCTERKVCKICEGCPLACLHTCKPTENQINPPEEAASKYTNVCAPQDKDEQEHCMIVPDWVRCKDDQRNVGFVSDELCEQLGVQGTDTTLRLTTMHATANVRSMKVSGLQVLDFNRENKIDLPPCFSRESIPGIRTQIPRSEGLKEWPHLEPVAHELMPYNRSVKVSLLIGNNCPRAIRPREVIAGGEDDPYAIKTALGWGVVGNVCQTSVQEDGVQICNRISAIEMQPEFAYESKAKEIMDTEKGIQFPKDSYKDSSADGELYSVEEMEFKEILESGARRCDNGHYEMPLPPKSAKPNLSFNEPLPLKRWKQLPGRLRKNPKFGGDYRAFMDDVIQNYAPRVPPAVTALSEVDASAARHGHQRCSHREGDCGRPVASSKSSRSFPSQDGRVRKGKAPHG</sequence>
<evidence type="ECO:0000256" key="1">
    <source>
        <dbReference type="SAM" id="MobiDB-lite"/>
    </source>
</evidence>
<proteinExistence type="predicted"/>
<keyword evidence="3" id="KW-1185">Reference proteome</keyword>
<dbReference type="RefSeq" id="XP_030854557.1">
    <property type="nucleotide sequence ID" value="XM_030998697.1"/>
</dbReference>
<accession>A0A7M7T547</accession>
<feature type="region of interest" description="Disordered" evidence="1">
    <location>
        <begin position="123"/>
        <end position="162"/>
    </location>
</feature>
<dbReference type="AlphaFoldDB" id="A0A7M7T547"/>
<feature type="compositionally biased region" description="Basic and acidic residues" evidence="1">
    <location>
        <begin position="142"/>
        <end position="153"/>
    </location>
</feature>
<dbReference type="GeneID" id="105439261"/>
<dbReference type="EnsemblMetazoa" id="XM_030998697">
    <property type="protein sequence ID" value="XP_030854557"/>
    <property type="gene ID" value="LOC105439261"/>
</dbReference>
<protein>
    <submittedName>
        <fullName evidence="2">Uncharacterized protein</fullName>
    </submittedName>
</protein>
<dbReference type="PANTHER" id="PTHR47331">
    <property type="entry name" value="PHD-TYPE DOMAIN-CONTAINING PROTEIN"/>
    <property type="match status" value="1"/>
</dbReference>
<evidence type="ECO:0000313" key="3">
    <source>
        <dbReference type="Proteomes" id="UP000007110"/>
    </source>
</evidence>